<dbReference type="InterPro" id="IPR051534">
    <property type="entry name" value="CBASS_pafABC_assoc_protein"/>
</dbReference>
<evidence type="ECO:0000313" key="4">
    <source>
        <dbReference type="Proteomes" id="UP000261212"/>
    </source>
</evidence>
<dbReference type="PIRSF" id="PIRSF016838">
    <property type="entry name" value="PafC"/>
    <property type="match status" value="1"/>
</dbReference>
<dbReference type="EMBL" id="QUSM01000002">
    <property type="protein sequence ID" value="RGD75300.1"/>
    <property type="molecule type" value="Genomic_DNA"/>
</dbReference>
<evidence type="ECO:0000313" key="3">
    <source>
        <dbReference type="EMBL" id="RGD75300.1"/>
    </source>
</evidence>
<dbReference type="PROSITE" id="PS52050">
    <property type="entry name" value="WYL"/>
    <property type="match status" value="1"/>
</dbReference>
<comment type="caution">
    <text evidence="3">The sequence shown here is derived from an EMBL/GenBank/DDBJ whole genome shotgun (WGS) entry which is preliminary data.</text>
</comment>
<reference evidence="3 4" key="1">
    <citation type="submission" date="2018-08" db="EMBL/GenBank/DDBJ databases">
        <title>A genome reference for cultivated species of the human gut microbiota.</title>
        <authorList>
            <person name="Zou Y."/>
            <person name="Xue W."/>
            <person name="Luo G."/>
        </authorList>
    </citation>
    <scope>NUCLEOTIDE SEQUENCE [LARGE SCALE GENOMIC DNA]</scope>
    <source>
        <strain evidence="3 4">AM25-6</strain>
    </source>
</reference>
<dbReference type="Pfam" id="PF13280">
    <property type="entry name" value="WYL"/>
    <property type="match status" value="1"/>
</dbReference>
<dbReference type="InterPro" id="IPR036390">
    <property type="entry name" value="WH_DNA-bd_sf"/>
</dbReference>
<gene>
    <name evidence="3" type="ORF">DW687_02950</name>
</gene>
<dbReference type="Gene3D" id="1.10.10.10">
    <property type="entry name" value="Winged helix-like DNA-binding domain superfamily/Winged helix DNA-binding domain"/>
    <property type="match status" value="1"/>
</dbReference>
<dbReference type="Proteomes" id="UP000261212">
    <property type="component" value="Unassembled WGS sequence"/>
</dbReference>
<accession>A0A3E3E172</accession>
<dbReference type="RefSeq" id="WP_117531503.1">
    <property type="nucleotide sequence ID" value="NZ_QUSM01000002.1"/>
</dbReference>
<dbReference type="InterPro" id="IPR028349">
    <property type="entry name" value="PafC-like"/>
</dbReference>
<dbReference type="InterPro" id="IPR026881">
    <property type="entry name" value="WYL_dom"/>
</dbReference>
<feature type="domain" description="Helix-turn-helix type 11" evidence="1">
    <location>
        <begin position="6"/>
        <end position="56"/>
    </location>
</feature>
<dbReference type="AlphaFoldDB" id="A0A3E3E172"/>
<name>A0A3E3E172_9FIRM</name>
<dbReference type="PANTHER" id="PTHR34580:SF1">
    <property type="entry name" value="PROTEIN PAFC"/>
    <property type="match status" value="1"/>
</dbReference>
<feature type="domain" description="WYL" evidence="2">
    <location>
        <begin position="127"/>
        <end position="186"/>
    </location>
</feature>
<dbReference type="Pfam" id="PF08279">
    <property type="entry name" value="HTH_11"/>
    <property type="match status" value="1"/>
</dbReference>
<dbReference type="SUPFAM" id="SSF46785">
    <property type="entry name" value="Winged helix' DNA-binding domain"/>
    <property type="match status" value="1"/>
</dbReference>
<evidence type="ECO:0000259" key="1">
    <source>
        <dbReference type="Pfam" id="PF08279"/>
    </source>
</evidence>
<dbReference type="PANTHER" id="PTHR34580">
    <property type="match status" value="1"/>
</dbReference>
<organism evidence="3 4">
    <name type="scientific">Anaerofustis stercorihominis</name>
    <dbReference type="NCBI Taxonomy" id="214853"/>
    <lineage>
        <taxon>Bacteria</taxon>
        <taxon>Bacillati</taxon>
        <taxon>Bacillota</taxon>
        <taxon>Clostridia</taxon>
        <taxon>Eubacteriales</taxon>
        <taxon>Eubacteriaceae</taxon>
        <taxon>Anaerofustis</taxon>
    </lineage>
</organism>
<evidence type="ECO:0000259" key="2">
    <source>
        <dbReference type="Pfam" id="PF13280"/>
    </source>
</evidence>
<dbReference type="InterPro" id="IPR036388">
    <property type="entry name" value="WH-like_DNA-bd_sf"/>
</dbReference>
<protein>
    <submittedName>
        <fullName evidence="3">YafY family transcriptional regulator</fullName>
    </submittedName>
</protein>
<sequence length="299" mass="35089">MKIDRLMGIITTLLNKEKVTAPFLAEKFEVSVRTINRDILDLCKAGIPIVTTRGAGGGIYLDPDFKMDKSLLKEDEINAIYAGLKGITSVSDNNKYELLLDKFKDNPKNDLDIDLSSYYKKSLSDKIEKIQKAINNKLLLEFDYFSKKGKSHRVVEPYTLTFKWSSWYLYAYSLEREDFRLFKLNRSINLKVTDETFSSREIPLQENDIDKIYPNDLNVLIIFDKDVEYRIIDEYGSDSYSYFLDDKLFFGFSFYDKEYLFSWLLSFGDKAEIIFPSDIRNEFMELVKKVNNKYNKHDI</sequence>
<proteinExistence type="predicted"/>
<dbReference type="InterPro" id="IPR013196">
    <property type="entry name" value="HTH_11"/>
</dbReference>